<keyword evidence="2" id="KW-0288">FMN</keyword>
<dbReference type="Gene3D" id="3.40.50.360">
    <property type="match status" value="1"/>
</dbReference>
<evidence type="ECO:0000313" key="5">
    <source>
        <dbReference type="EMBL" id="CAB4921934.1"/>
    </source>
</evidence>
<evidence type="ECO:0000256" key="3">
    <source>
        <dbReference type="ARBA" id="ARBA00023002"/>
    </source>
</evidence>
<evidence type="ECO:0000256" key="2">
    <source>
        <dbReference type="ARBA" id="ARBA00022643"/>
    </source>
</evidence>
<reference evidence="5" key="1">
    <citation type="submission" date="2020-05" db="EMBL/GenBank/DDBJ databases">
        <authorList>
            <person name="Chiriac C."/>
            <person name="Salcher M."/>
            <person name="Ghai R."/>
            <person name="Kavagutti S V."/>
        </authorList>
    </citation>
    <scope>NUCLEOTIDE SEQUENCE</scope>
</reference>
<dbReference type="SUPFAM" id="SSF52218">
    <property type="entry name" value="Flavoproteins"/>
    <property type="match status" value="1"/>
</dbReference>
<dbReference type="InterPro" id="IPR029039">
    <property type="entry name" value="Flavoprotein-like_sf"/>
</dbReference>
<feature type="domain" description="NADPH-dependent FMN reductase-like" evidence="4">
    <location>
        <begin position="9"/>
        <end position="144"/>
    </location>
</feature>
<organism evidence="5">
    <name type="scientific">freshwater metagenome</name>
    <dbReference type="NCBI Taxonomy" id="449393"/>
    <lineage>
        <taxon>unclassified sequences</taxon>
        <taxon>metagenomes</taxon>
        <taxon>ecological metagenomes</taxon>
    </lineage>
</organism>
<dbReference type="InterPro" id="IPR005025">
    <property type="entry name" value="FMN_Rdtase-like_dom"/>
</dbReference>
<protein>
    <submittedName>
        <fullName evidence="5">Unannotated protein</fullName>
    </submittedName>
</protein>
<keyword evidence="1" id="KW-0285">Flavoprotein</keyword>
<accession>A0A6J7HPM1</accession>
<dbReference type="AlphaFoldDB" id="A0A6J7HPM1"/>
<dbReference type="InterPro" id="IPR051814">
    <property type="entry name" value="NAD(P)H-dep_FMN_reductase"/>
</dbReference>
<dbReference type="GO" id="GO:0016491">
    <property type="term" value="F:oxidoreductase activity"/>
    <property type="evidence" value="ECO:0007669"/>
    <property type="project" value="UniProtKB-KW"/>
</dbReference>
<evidence type="ECO:0000259" key="4">
    <source>
        <dbReference type="Pfam" id="PF03358"/>
    </source>
</evidence>
<sequence>MSAPAAGARVAVVVGNPRPRSRTYDAALALADRLGGADLVVDLADHAPELFDQGSTAVADLVEQVCGSLVLIVASPTYKATYTGLLKAFLDRFPHRGLGGVTAVPLMLGAADTHALAVEHALRPLLVELGATVPTRGLFVLDSRHAEPEAYDAWFAGAQQLLPTLPTSTSPATPPTNPQAVPA</sequence>
<dbReference type="PANTHER" id="PTHR43408">
    <property type="entry name" value="FMN REDUCTASE (NADPH)"/>
    <property type="match status" value="1"/>
</dbReference>
<name>A0A6J7HPM1_9ZZZZ</name>
<dbReference type="PANTHER" id="PTHR43408:SF1">
    <property type="entry name" value="FMN REDUCTASE (NADPH)"/>
    <property type="match status" value="1"/>
</dbReference>
<dbReference type="EMBL" id="CAFBMW010000004">
    <property type="protein sequence ID" value="CAB4921934.1"/>
    <property type="molecule type" value="Genomic_DNA"/>
</dbReference>
<dbReference type="Pfam" id="PF03358">
    <property type="entry name" value="FMN_red"/>
    <property type="match status" value="1"/>
</dbReference>
<evidence type="ECO:0000256" key="1">
    <source>
        <dbReference type="ARBA" id="ARBA00022630"/>
    </source>
</evidence>
<gene>
    <name evidence="5" type="ORF">UFOPK3662_00669</name>
</gene>
<keyword evidence="3" id="KW-0560">Oxidoreductase</keyword>
<proteinExistence type="predicted"/>